<dbReference type="GeneID" id="76200526"/>
<dbReference type="Proteomes" id="UP001596417">
    <property type="component" value="Unassembled WGS sequence"/>
</dbReference>
<organism evidence="3 4">
    <name type="scientific">Halocatena marina</name>
    <dbReference type="NCBI Taxonomy" id="2934937"/>
    <lineage>
        <taxon>Archaea</taxon>
        <taxon>Methanobacteriati</taxon>
        <taxon>Methanobacteriota</taxon>
        <taxon>Stenosarchaea group</taxon>
        <taxon>Halobacteria</taxon>
        <taxon>Halobacteriales</taxon>
        <taxon>Natronomonadaceae</taxon>
        <taxon>Halocatena</taxon>
    </lineage>
</organism>
<dbReference type="RefSeq" id="WP_264555901.1">
    <property type="nucleotide sequence ID" value="NZ_CP109979.1"/>
</dbReference>
<name>A0ABD5YSE9_9EURY</name>
<dbReference type="Pfam" id="PF01882">
    <property type="entry name" value="DUF58"/>
    <property type="match status" value="1"/>
</dbReference>
<feature type="domain" description="DUF58" evidence="2">
    <location>
        <begin position="202"/>
        <end position="319"/>
    </location>
</feature>
<feature type="region of interest" description="Disordered" evidence="1">
    <location>
        <begin position="369"/>
        <end position="393"/>
    </location>
</feature>
<dbReference type="EMBL" id="JBHTAX010000001">
    <property type="protein sequence ID" value="MFC7190862.1"/>
    <property type="molecule type" value="Genomic_DNA"/>
</dbReference>
<evidence type="ECO:0000259" key="2">
    <source>
        <dbReference type="Pfam" id="PF01882"/>
    </source>
</evidence>
<sequence length="440" mass="47143">MSGERRRTDRWRGVNAVALVVSGAGILANQPGLVLAGVIGIAFAAVSRAGMPPTIDLSVDRQLSDRSPDSGEVVRVTVRVENTGNSLLSDLRFIDGVPPALTVESGSPRLGTALKPGKAAEFEYAVRASRGVHQFTPSLAIARDASGTAERRLEVSDQSTITCVPSLSTMQPVSLPLSAQTTGSAGRVVTDDGGSGVVFHTVREYRHGDPLNRIDWNRAARTGEFSTIEFQRERSATVVILIDARESAYTALASDDSPVIERSITAAGALFDGCLASDDRVGVAALSPTDCWLAPGSGTTHRARAETLLATHEALSPTAPDEPFFKMMKLRRLRRLLPTDAQVVFCTPLSDAYATIVARRLNAHGHHVTVLSPDPTAQRTEQVDETEAMGQTDRTAGQTLERIDRSLRCSSLRDDGIRVVDWGTEPLQTAIDGAARRWSA</sequence>
<dbReference type="PANTHER" id="PTHR33608:SF6">
    <property type="entry name" value="BLL2464 PROTEIN"/>
    <property type="match status" value="1"/>
</dbReference>
<dbReference type="InterPro" id="IPR002881">
    <property type="entry name" value="DUF58"/>
</dbReference>
<accession>A0ABD5YSE9</accession>
<evidence type="ECO:0000313" key="3">
    <source>
        <dbReference type="EMBL" id="MFC7190862.1"/>
    </source>
</evidence>
<keyword evidence="4" id="KW-1185">Reference proteome</keyword>
<gene>
    <name evidence="3" type="ORF">ACFQL7_14170</name>
</gene>
<reference evidence="3 4" key="1">
    <citation type="journal article" date="2019" name="Int. J. Syst. Evol. Microbiol.">
        <title>The Global Catalogue of Microorganisms (GCM) 10K type strain sequencing project: providing services to taxonomists for standard genome sequencing and annotation.</title>
        <authorList>
            <consortium name="The Broad Institute Genomics Platform"/>
            <consortium name="The Broad Institute Genome Sequencing Center for Infectious Disease"/>
            <person name="Wu L."/>
            <person name="Ma J."/>
        </authorList>
    </citation>
    <scope>NUCLEOTIDE SEQUENCE [LARGE SCALE GENOMIC DNA]</scope>
    <source>
        <strain evidence="3 4">RDMS1</strain>
    </source>
</reference>
<protein>
    <submittedName>
        <fullName evidence="3">DUF58 domain-containing protein</fullName>
    </submittedName>
</protein>
<dbReference type="AlphaFoldDB" id="A0ABD5YSE9"/>
<proteinExistence type="predicted"/>
<dbReference type="PANTHER" id="PTHR33608">
    <property type="entry name" value="BLL2464 PROTEIN"/>
    <property type="match status" value="1"/>
</dbReference>
<evidence type="ECO:0000256" key="1">
    <source>
        <dbReference type="SAM" id="MobiDB-lite"/>
    </source>
</evidence>
<evidence type="ECO:0000313" key="4">
    <source>
        <dbReference type="Proteomes" id="UP001596417"/>
    </source>
</evidence>
<comment type="caution">
    <text evidence="3">The sequence shown here is derived from an EMBL/GenBank/DDBJ whole genome shotgun (WGS) entry which is preliminary data.</text>
</comment>